<organism evidence="2 3">
    <name type="scientific">Phytophthora fragariaefolia</name>
    <dbReference type="NCBI Taxonomy" id="1490495"/>
    <lineage>
        <taxon>Eukaryota</taxon>
        <taxon>Sar</taxon>
        <taxon>Stramenopiles</taxon>
        <taxon>Oomycota</taxon>
        <taxon>Peronosporomycetes</taxon>
        <taxon>Peronosporales</taxon>
        <taxon>Peronosporaceae</taxon>
        <taxon>Phytophthora</taxon>
    </lineage>
</organism>
<proteinExistence type="predicted"/>
<evidence type="ECO:0000313" key="2">
    <source>
        <dbReference type="EMBL" id="GMF58511.1"/>
    </source>
</evidence>
<gene>
    <name evidence="2" type="ORF">Pfra01_002514800</name>
</gene>
<feature type="region of interest" description="Disordered" evidence="1">
    <location>
        <begin position="73"/>
        <end position="118"/>
    </location>
</feature>
<evidence type="ECO:0000256" key="1">
    <source>
        <dbReference type="SAM" id="MobiDB-lite"/>
    </source>
</evidence>
<keyword evidence="3" id="KW-1185">Reference proteome</keyword>
<accession>A0A9W7D514</accession>
<dbReference type="Proteomes" id="UP001165121">
    <property type="component" value="Unassembled WGS sequence"/>
</dbReference>
<reference evidence="2" key="1">
    <citation type="submission" date="2023-04" db="EMBL/GenBank/DDBJ databases">
        <title>Phytophthora fragariaefolia NBRC 109709.</title>
        <authorList>
            <person name="Ichikawa N."/>
            <person name="Sato H."/>
            <person name="Tonouchi N."/>
        </authorList>
    </citation>
    <scope>NUCLEOTIDE SEQUENCE</scope>
    <source>
        <strain evidence="2">NBRC 109709</strain>
    </source>
</reference>
<protein>
    <submittedName>
        <fullName evidence="2">Unnamed protein product</fullName>
    </submittedName>
</protein>
<evidence type="ECO:0000313" key="3">
    <source>
        <dbReference type="Proteomes" id="UP001165121"/>
    </source>
</evidence>
<feature type="compositionally biased region" description="Acidic residues" evidence="1">
    <location>
        <begin position="8"/>
        <end position="39"/>
    </location>
</feature>
<sequence>MYATLGIEPDDSSDDDFVVDVYDEEEEDEERLSTDESEEGVILPTGNALMFCYIAEFSSLTHDVTCFNICSTQTSKREQDEPPEKPAAQKNNRSRNPRCNVHLNVSPEQPRPRKKRAVVAKETDQLSVLDPENDSDSCSASFTLYNPRKCASKHLQEMQSMAPVRDVLVNVVPPLSTGQVIKTWDDFETQFGIYKRKHHVNFRVRSSESTERYNRCE</sequence>
<name>A0A9W7D514_9STRA</name>
<dbReference type="AlphaFoldDB" id="A0A9W7D514"/>
<feature type="region of interest" description="Disordered" evidence="1">
    <location>
        <begin position="1"/>
        <end position="39"/>
    </location>
</feature>
<feature type="compositionally biased region" description="Basic and acidic residues" evidence="1">
    <location>
        <begin position="75"/>
        <end position="84"/>
    </location>
</feature>
<dbReference type="OrthoDB" id="128989at2759"/>
<comment type="caution">
    <text evidence="2">The sequence shown here is derived from an EMBL/GenBank/DDBJ whole genome shotgun (WGS) entry which is preliminary data.</text>
</comment>
<dbReference type="EMBL" id="BSXT01004670">
    <property type="protein sequence ID" value="GMF58511.1"/>
    <property type="molecule type" value="Genomic_DNA"/>
</dbReference>